<dbReference type="PANTHER" id="PTHR14187">
    <property type="entry name" value="ALPHA KINASE/ELONGATION FACTOR 2 KINASE"/>
    <property type="match status" value="1"/>
</dbReference>
<dbReference type="PANTHER" id="PTHR14187:SF5">
    <property type="entry name" value="HEAT SHOCK 70 KDA PROTEIN 12A"/>
    <property type="match status" value="1"/>
</dbReference>
<evidence type="ECO:0008006" key="6">
    <source>
        <dbReference type="Google" id="ProtNLM"/>
    </source>
</evidence>
<organism evidence="4 5">
    <name type="scientific">Magallana gigas</name>
    <name type="common">Pacific oyster</name>
    <name type="synonym">Crassostrea gigas</name>
    <dbReference type="NCBI Taxonomy" id="29159"/>
    <lineage>
        <taxon>Eukaryota</taxon>
        <taxon>Metazoa</taxon>
        <taxon>Spiralia</taxon>
        <taxon>Lophotrochozoa</taxon>
        <taxon>Mollusca</taxon>
        <taxon>Bivalvia</taxon>
        <taxon>Autobranchia</taxon>
        <taxon>Pteriomorphia</taxon>
        <taxon>Ostreida</taxon>
        <taxon>Ostreoidea</taxon>
        <taxon>Ostreidae</taxon>
        <taxon>Magallana</taxon>
    </lineage>
</organism>
<dbReference type="InterPro" id="IPR043129">
    <property type="entry name" value="ATPase_NBD"/>
</dbReference>
<evidence type="ECO:0000256" key="1">
    <source>
        <dbReference type="ARBA" id="ARBA00007381"/>
    </source>
</evidence>
<dbReference type="CDD" id="cd10229">
    <property type="entry name" value="ASKHA_NBD_HSP70_HSPA12"/>
    <property type="match status" value="1"/>
</dbReference>
<dbReference type="Pfam" id="PF00012">
    <property type="entry name" value="HSP70"/>
    <property type="match status" value="1"/>
</dbReference>
<proteinExistence type="inferred from homology"/>
<evidence type="ECO:0000313" key="5">
    <source>
        <dbReference type="Proteomes" id="UP000005408"/>
    </source>
</evidence>
<keyword evidence="5" id="KW-1185">Reference proteome</keyword>
<dbReference type="GO" id="GO:0140662">
    <property type="term" value="F:ATP-dependent protein folding chaperone"/>
    <property type="evidence" value="ECO:0007669"/>
    <property type="project" value="InterPro"/>
</dbReference>
<accession>A0A8W8K135</accession>
<comment type="similarity">
    <text evidence="1">Belongs to the heat shock protein 70 family.</text>
</comment>
<evidence type="ECO:0000256" key="3">
    <source>
        <dbReference type="ARBA" id="ARBA00022840"/>
    </source>
</evidence>
<dbReference type="EnsemblMetazoa" id="G21193.1">
    <property type="protein sequence ID" value="G21193.1:cds"/>
    <property type="gene ID" value="G21193"/>
</dbReference>
<evidence type="ECO:0000313" key="4">
    <source>
        <dbReference type="EnsemblMetazoa" id="G21193.1:cds"/>
    </source>
</evidence>
<dbReference type="OMA" id="CNILIDE"/>
<dbReference type="GO" id="GO:0005524">
    <property type="term" value="F:ATP binding"/>
    <property type="evidence" value="ECO:0007669"/>
    <property type="project" value="UniProtKB-KW"/>
</dbReference>
<evidence type="ECO:0000256" key="2">
    <source>
        <dbReference type="ARBA" id="ARBA00022741"/>
    </source>
</evidence>
<dbReference type="OrthoDB" id="6127299at2759"/>
<reference evidence="4" key="1">
    <citation type="submission" date="2022-08" db="UniProtKB">
        <authorList>
            <consortium name="EnsemblMetazoa"/>
        </authorList>
    </citation>
    <scope>IDENTIFICATION</scope>
    <source>
        <strain evidence="4">05x7-T-G4-1.051#20</strain>
    </source>
</reference>
<dbReference type="AlphaFoldDB" id="A0A8W8K135"/>
<name>A0A8W8K135_MAGGI</name>
<keyword evidence="2" id="KW-0547">Nucleotide-binding</keyword>
<sequence length="576" mass="64926">MSDCLLVAAIDFGTTYSGYAFGMVGDLENDPMKIHANQAWVSGQKNLLSLKTPTCLLLDENQQFKSFGYEAENQYNNIMMDEETENYYYFYRFKMNLHENEESLETMELKEAGGKTLPAIAVFTLSIKALKDHLLDMLDTRGTTLRAEEVLWVLTVPAIWTDSAKFFMRKAALKAGIRDDCLKLALEPEAASIYCQHIHVDRSTEQRGFGVSAVGTRYMVIDLGGGTADITVHEKLDEGLLKELYKASGGACGGTAMDSKVLGVLEEIVGNEVFSEFKRRYVEGYMDLLREIEVFKRNIKPESDGKINMVIPYVSLDEICFKMRNKHFKDLFAESSICKHISLTADKLRFSADFARQLFTSITDQIVEYIRVILQHPEVEIVNRFLLVGGFSESPMVQHAIRTNFPGKRLIIPQDAGLAVVKGAVLFGHRPTSIKSRIIKYSYGVKTTPVFDPMVHDPKKRCTIDGVDRCKNVFSSFMKSGTPAEINHEVEKKYQTNEPFQKTVPLDLFYSIDENPTYIDEKRVRKLGKMDVTLPNPSKNPRKVKVMYVFGDTELKVKAVDMETGTSCGTSITGVC</sequence>
<protein>
    <recommendedName>
        <fullName evidence="6">Heat shock 70 kDa protein 12A</fullName>
    </recommendedName>
</protein>
<dbReference type="InterPro" id="IPR013126">
    <property type="entry name" value="Hsp_70_fam"/>
</dbReference>
<keyword evidence="3" id="KW-0067">ATP-binding</keyword>
<dbReference type="SUPFAM" id="SSF53067">
    <property type="entry name" value="Actin-like ATPase domain"/>
    <property type="match status" value="2"/>
</dbReference>
<dbReference type="Gene3D" id="3.30.420.40">
    <property type="match status" value="2"/>
</dbReference>
<dbReference type="Proteomes" id="UP000005408">
    <property type="component" value="Unassembled WGS sequence"/>
</dbReference>